<keyword evidence="7" id="KW-0539">Nucleus</keyword>
<dbReference type="SUPFAM" id="SSF54427">
    <property type="entry name" value="NTF2-like"/>
    <property type="match status" value="1"/>
</dbReference>
<protein>
    <submittedName>
        <fullName evidence="11">Mrna export factor mex67</fullName>
    </submittedName>
</protein>
<keyword evidence="3" id="KW-0813">Transport</keyword>
<dbReference type="Gene3D" id="3.10.450.50">
    <property type="match status" value="1"/>
</dbReference>
<dbReference type="OrthoDB" id="25872at2759"/>
<keyword evidence="12" id="KW-1185">Reference proteome</keyword>
<feature type="domain" description="TAP-C" evidence="10">
    <location>
        <begin position="469"/>
        <end position="524"/>
    </location>
</feature>
<evidence type="ECO:0000313" key="11">
    <source>
        <dbReference type="EMBL" id="TID17544.1"/>
    </source>
</evidence>
<dbReference type="Gene3D" id="1.10.8.10">
    <property type="entry name" value="DNA helicase RuvA subunit, C-terminal domain"/>
    <property type="match status" value="1"/>
</dbReference>
<comment type="caution">
    <text evidence="11">The sequence shown here is derived from an EMBL/GenBank/DDBJ whole genome shotgun (WGS) entry which is preliminary data.</text>
</comment>
<proteinExistence type="inferred from homology"/>
<evidence type="ECO:0000256" key="5">
    <source>
        <dbReference type="ARBA" id="ARBA00022737"/>
    </source>
</evidence>
<dbReference type="SMART" id="SM00804">
    <property type="entry name" value="TAP_C"/>
    <property type="match status" value="1"/>
</dbReference>
<dbReference type="Pfam" id="PF03943">
    <property type="entry name" value="TAP_C"/>
    <property type="match status" value="1"/>
</dbReference>
<dbReference type="SUPFAM" id="SSF52058">
    <property type="entry name" value="L domain-like"/>
    <property type="match status" value="1"/>
</dbReference>
<dbReference type="InterPro" id="IPR032710">
    <property type="entry name" value="NTF2-like_dom_sf"/>
</dbReference>
<evidence type="ECO:0000256" key="3">
    <source>
        <dbReference type="ARBA" id="ARBA00022448"/>
    </source>
</evidence>
<dbReference type="GO" id="GO:0016973">
    <property type="term" value="P:poly(A)+ mRNA export from nucleus"/>
    <property type="evidence" value="ECO:0007669"/>
    <property type="project" value="TreeGrafter"/>
</dbReference>
<organism evidence="11 12">
    <name type="scientific">Venturia nashicola</name>
    <dbReference type="NCBI Taxonomy" id="86259"/>
    <lineage>
        <taxon>Eukaryota</taxon>
        <taxon>Fungi</taxon>
        <taxon>Dikarya</taxon>
        <taxon>Ascomycota</taxon>
        <taxon>Pezizomycotina</taxon>
        <taxon>Dothideomycetes</taxon>
        <taxon>Pleosporomycetidae</taxon>
        <taxon>Venturiales</taxon>
        <taxon>Venturiaceae</taxon>
        <taxon>Venturia</taxon>
    </lineage>
</organism>
<dbReference type="STRING" id="86259.A0A4Z1NRX7"/>
<dbReference type="CDD" id="cd14342">
    <property type="entry name" value="UBA_TAP-C"/>
    <property type="match status" value="1"/>
</dbReference>
<dbReference type="Proteomes" id="UP000298493">
    <property type="component" value="Unassembled WGS sequence"/>
</dbReference>
<dbReference type="PANTHER" id="PTHR10662:SF22">
    <property type="entry name" value="NUCLEAR RNA EXPORT FACTOR 1"/>
    <property type="match status" value="1"/>
</dbReference>
<dbReference type="InterPro" id="IPR002075">
    <property type="entry name" value="NTF2_dom"/>
</dbReference>
<reference evidence="11 12" key="1">
    <citation type="submission" date="2019-04" db="EMBL/GenBank/DDBJ databases">
        <title>High contiguity whole genome sequence and gene annotation resource for two Venturia nashicola isolates.</title>
        <authorList>
            <person name="Prokchorchik M."/>
            <person name="Won K."/>
            <person name="Lee Y."/>
            <person name="Choi E.D."/>
            <person name="Segonzac C."/>
            <person name="Sohn K.H."/>
        </authorList>
    </citation>
    <scope>NUCLEOTIDE SEQUENCE [LARGE SCALE GENOMIC DNA]</scope>
    <source>
        <strain evidence="11 12">PRI2</strain>
    </source>
</reference>
<evidence type="ECO:0000256" key="6">
    <source>
        <dbReference type="ARBA" id="ARBA00022816"/>
    </source>
</evidence>
<dbReference type="Gene3D" id="3.80.10.10">
    <property type="entry name" value="Ribonuclease Inhibitor"/>
    <property type="match status" value="1"/>
</dbReference>
<feature type="region of interest" description="Disordered" evidence="8">
    <location>
        <begin position="1"/>
        <end position="86"/>
    </location>
</feature>
<evidence type="ECO:0000256" key="8">
    <source>
        <dbReference type="SAM" id="MobiDB-lite"/>
    </source>
</evidence>
<evidence type="ECO:0000256" key="7">
    <source>
        <dbReference type="ARBA" id="ARBA00023242"/>
    </source>
</evidence>
<evidence type="ECO:0000256" key="2">
    <source>
        <dbReference type="ARBA" id="ARBA00009285"/>
    </source>
</evidence>
<dbReference type="PROSITE" id="PS51281">
    <property type="entry name" value="TAP_C"/>
    <property type="match status" value="1"/>
</dbReference>
<evidence type="ECO:0000256" key="1">
    <source>
        <dbReference type="ARBA" id="ARBA00004123"/>
    </source>
</evidence>
<evidence type="ECO:0000313" key="12">
    <source>
        <dbReference type="Proteomes" id="UP000298493"/>
    </source>
</evidence>
<comment type="subcellular location">
    <subcellularLocation>
        <location evidence="1">Nucleus</location>
    </subcellularLocation>
</comment>
<accession>A0A4Z1NRX7</accession>
<feature type="domain" description="NTF2" evidence="9">
    <location>
        <begin position="269"/>
        <end position="437"/>
    </location>
</feature>
<evidence type="ECO:0000259" key="9">
    <source>
        <dbReference type="PROSITE" id="PS50177"/>
    </source>
</evidence>
<dbReference type="SUPFAM" id="SSF46934">
    <property type="entry name" value="UBA-like"/>
    <property type="match status" value="1"/>
</dbReference>
<dbReference type="GO" id="GO:0005634">
    <property type="term" value="C:nucleus"/>
    <property type="evidence" value="ECO:0007669"/>
    <property type="project" value="UniProtKB-SubCell"/>
</dbReference>
<dbReference type="InterPro" id="IPR005637">
    <property type="entry name" value="TAP_C_dom"/>
</dbReference>
<dbReference type="InterPro" id="IPR030217">
    <property type="entry name" value="NXF_fam"/>
</dbReference>
<keyword evidence="5" id="KW-0677">Repeat</keyword>
<dbReference type="InterPro" id="IPR009060">
    <property type="entry name" value="UBA-like_sf"/>
</dbReference>
<dbReference type="InterPro" id="IPR001611">
    <property type="entry name" value="Leu-rich_rpt"/>
</dbReference>
<sequence>MAIRGPRRSNMPRPRSARDLTMRDAPIGPAATRPQGPQGTRRPARGGTNNRVDRGATRGAARGAAREAARASVSFGGRGEPNQTPEITANIEAALTRRYNQETKILDLSDLGQDADLKRAEFHGLTESHGTKFFKCIMKVCDSFFKTREDKENLIAGIMLGNNGLKDLTPITGYLSLDRTFPDLKAVDLSGNQISKVEDLSRWKYKFKRLEHIVLIGNPIESDLKLARSLVQQFPALVTINNLPIPPEIYMKPTPPKVLPPIFGDVNGLVAKFVTTFFPGFDNERAAMVPYYYDATSKFSYSVNTKSLRASSEPKMLQKGEWSEYTRHSRNLHILNNPRTKIERLHRGVEDITKAFNDIPATRHATFDNLKKWLVECSIIPNVPDLAGTKGGVNGFRIIVHGEYQEVETGKNRSFDRTFILAPGPNEVRIINDMMTVRGYGGSDAFEPDAPEPVQPQVAQVAPVLSEEEQKQKWVFELSQLSGMNLEYSQMCMEQCDWIPDDALASFTAKHQQGQVPAEAFVKDI</sequence>
<comment type="similarity">
    <text evidence="2">Belongs to the NXF family.</text>
</comment>
<dbReference type="PROSITE" id="PS51450">
    <property type="entry name" value="LRR"/>
    <property type="match status" value="1"/>
</dbReference>
<dbReference type="InterPro" id="IPR032675">
    <property type="entry name" value="LRR_dom_sf"/>
</dbReference>
<keyword evidence="6" id="KW-0509">mRNA transport</keyword>
<evidence type="ECO:0000259" key="10">
    <source>
        <dbReference type="PROSITE" id="PS51281"/>
    </source>
</evidence>
<evidence type="ECO:0000256" key="4">
    <source>
        <dbReference type="ARBA" id="ARBA00022614"/>
    </source>
</evidence>
<dbReference type="PANTHER" id="PTHR10662">
    <property type="entry name" value="NUCLEAR RNA EXPORT FACTOR"/>
    <property type="match status" value="1"/>
</dbReference>
<dbReference type="InterPro" id="IPR018222">
    <property type="entry name" value="Nuclear_transport_factor_2_euk"/>
</dbReference>
<name>A0A4Z1NRX7_9PEZI</name>
<keyword evidence="4" id="KW-0433">Leucine-rich repeat</keyword>
<dbReference type="EMBL" id="SNSC02000016">
    <property type="protein sequence ID" value="TID17544.1"/>
    <property type="molecule type" value="Genomic_DNA"/>
</dbReference>
<dbReference type="AlphaFoldDB" id="A0A4Z1NRX7"/>
<dbReference type="PROSITE" id="PS50177">
    <property type="entry name" value="NTF2_DOMAIN"/>
    <property type="match status" value="1"/>
</dbReference>
<dbReference type="GO" id="GO:0003723">
    <property type="term" value="F:RNA binding"/>
    <property type="evidence" value="ECO:0007669"/>
    <property type="project" value="TreeGrafter"/>
</dbReference>
<gene>
    <name evidence="11" type="ORF">E6O75_ATG08290</name>
</gene>
<dbReference type="Pfam" id="PF22602">
    <property type="entry name" value="NXF_NTF2"/>
    <property type="match status" value="1"/>
</dbReference>